<dbReference type="Proteomes" id="UP001501721">
    <property type="component" value="Unassembled WGS sequence"/>
</dbReference>
<name>A0ABN3LGG1_9ACTN</name>
<keyword evidence="3" id="KW-1185">Reference proteome</keyword>
<feature type="region of interest" description="Disordered" evidence="1">
    <location>
        <begin position="20"/>
        <end position="70"/>
    </location>
</feature>
<feature type="compositionally biased region" description="Low complexity" evidence="1">
    <location>
        <begin position="49"/>
        <end position="64"/>
    </location>
</feature>
<protein>
    <submittedName>
        <fullName evidence="2">Uncharacterized protein</fullName>
    </submittedName>
</protein>
<reference evidence="2 3" key="1">
    <citation type="journal article" date="2019" name="Int. J. Syst. Evol. Microbiol.">
        <title>The Global Catalogue of Microorganisms (GCM) 10K type strain sequencing project: providing services to taxonomists for standard genome sequencing and annotation.</title>
        <authorList>
            <consortium name="The Broad Institute Genomics Platform"/>
            <consortium name="The Broad Institute Genome Sequencing Center for Infectious Disease"/>
            <person name="Wu L."/>
            <person name="Ma J."/>
        </authorList>
    </citation>
    <scope>NUCLEOTIDE SEQUENCE [LARGE SCALE GENOMIC DNA]</scope>
    <source>
        <strain evidence="2 3">JCM 6923</strain>
    </source>
</reference>
<gene>
    <name evidence="2" type="ORF">GCM10010422_31200</name>
</gene>
<evidence type="ECO:0000313" key="3">
    <source>
        <dbReference type="Proteomes" id="UP001501721"/>
    </source>
</evidence>
<accession>A0ABN3LGG1</accession>
<evidence type="ECO:0000256" key="1">
    <source>
        <dbReference type="SAM" id="MobiDB-lite"/>
    </source>
</evidence>
<organism evidence="2 3">
    <name type="scientific">Streptomyces graminearus</name>
    <dbReference type="NCBI Taxonomy" id="284030"/>
    <lineage>
        <taxon>Bacteria</taxon>
        <taxon>Bacillati</taxon>
        <taxon>Actinomycetota</taxon>
        <taxon>Actinomycetes</taxon>
        <taxon>Kitasatosporales</taxon>
        <taxon>Streptomycetaceae</taxon>
        <taxon>Streptomyces</taxon>
    </lineage>
</organism>
<dbReference type="EMBL" id="BAAATL010000013">
    <property type="protein sequence ID" value="GAA2483816.1"/>
    <property type="molecule type" value="Genomic_DNA"/>
</dbReference>
<sequence length="70" mass="7479">MPLRLSPTLDHTNLLAFDLDQTHRGTPAPVAPPDHDRCHPTPEAPAGLSSSAIAARSRSVVTSRWKASAQ</sequence>
<evidence type="ECO:0000313" key="2">
    <source>
        <dbReference type="EMBL" id="GAA2483816.1"/>
    </source>
</evidence>
<proteinExistence type="predicted"/>
<comment type="caution">
    <text evidence="2">The sequence shown here is derived from an EMBL/GenBank/DDBJ whole genome shotgun (WGS) entry which is preliminary data.</text>
</comment>